<dbReference type="RefSeq" id="WP_258330939.1">
    <property type="nucleotide sequence ID" value="NZ_JAPTGG010000004.1"/>
</dbReference>
<evidence type="ECO:0000313" key="1">
    <source>
        <dbReference type="EMBL" id="MCZ0864785.1"/>
    </source>
</evidence>
<protein>
    <submittedName>
        <fullName evidence="1">Winged helix-turn-helix domain-containing protein</fullName>
    </submittedName>
</protein>
<comment type="caution">
    <text evidence="1">The sequence shown here is derived from an EMBL/GenBank/DDBJ whole genome shotgun (WGS) entry which is preliminary data.</text>
</comment>
<dbReference type="EMBL" id="JAPTGG010000004">
    <property type="protein sequence ID" value="MCZ0864785.1"/>
    <property type="molecule type" value="Genomic_DNA"/>
</dbReference>
<dbReference type="PIRSF" id="PIRSF037266">
    <property type="entry name" value="UCP037266"/>
    <property type="match status" value="1"/>
</dbReference>
<proteinExistence type="predicted"/>
<evidence type="ECO:0000313" key="2">
    <source>
        <dbReference type="Proteomes" id="UP001069090"/>
    </source>
</evidence>
<dbReference type="Gene3D" id="1.10.10.10">
    <property type="entry name" value="Winged helix-like DNA-binding domain superfamily/Winged helix DNA-binding domain"/>
    <property type="match status" value="1"/>
</dbReference>
<dbReference type="InterPro" id="IPR036388">
    <property type="entry name" value="WH-like_DNA-bd_sf"/>
</dbReference>
<reference evidence="1 2" key="1">
    <citation type="submission" date="2022-12" db="EMBL/GenBank/DDBJ databases">
        <title>Dasania phycosphaerae sp. nov., isolated from particulate material of the south coast of Korea.</title>
        <authorList>
            <person name="Jiang Y."/>
        </authorList>
    </citation>
    <scope>NUCLEOTIDE SEQUENCE [LARGE SCALE GENOMIC DNA]</scope>
    <source>
        <strain evidence="1 2">GY-19</strain>
    </source>
</reference>
<name>A0A9J6RKA6_9GAMM</name>
<dbReference type="Pfam" id="PF09904">
    <property type="entry name" value="HTH_43"/>
    <property type="match status" value="1"/>
</dbReference>
<dbReference type="InterPro" id="IPR017162">
    <property type="entry name" value="UCP037266"/>
</dbReference>
<gene>
    <name evidence="1" type="ORF">O0V09_06210</name>
</gene>
<organism evidence="1 2">
    <name type="scientific">Dasania phycosphaerae</name>
    <dbReference type="NCBI Taxonomy" id="2950436"/>
    <lineage>
        <taxon>Bacteria</taxon>
        <taxon>Pseudomonadati</taxon>
        <taxon>Pseudomonadota</taxon>
        <taxon>Gammaproteobacteria</taxon>
        <taxon>Cellvibrionales</taxon>
        <taxon>Spongiibacteraceae</taxon>
        <taxon>Dasania</taxon>
    </lineage>
</organism>
<keyword evidence="2" id="KW-1185">Reference proteome</keyword>
<sequence>MTHSKTKTSFYRRLYVAYLIENGIATVPAITAHTGMPRRTAQDTVAALAEIDIHCEFVGANKSGHYRISDWGPVNQRWLHNHIEMIKAVLAY</sequence>
<dbReference type="Proteomes" id="UP001069090">
    <property type="component" value="Unassembled WGS sequence"/>
</dbReference>
<dbReference type="AlphaFoldDB" id="A0A9J6RKA6"/>
<accession>A0A9J6RKA6</accession>